<protein>
    <submittedName>
        <fullName evidence="6">Plexin domain-containing protein 2</fullName>
    </submittedName>
</protein>
<keyword evidence="7" id="KW-1185">Reference proteome</keyword>
<comment type="subcellular location">
    <subcellularLocation>
        <location evidence="1">Membrane</location>
        <topology evidence="1">Single-pass type I membrane protein</topology>
    </subcellularLocation>
</comment>
<sequence length="355" mass="41225">MKCPALLLLLGVLLPSFYLECKAFKYHEARHNDRSPLLGAERTLDHVRHHRSRRNLDPGLEGKITNETDCKNASVYCTEVQANHRYYVSKIVHNGKEYWRDIQGNPKVVEHPFLSDSYLLRQNLDLSFQFPYYGHLLSKVMLTTGGFLYMDVHDTKLMTEVQYLAPLMAYFNPHLSRDSKVFSLDDGEKLTVEWYKVLLHINTTFGPFTFQCTLHKNGSIWFAYKEIPVPVVTISSLTYHPVKVGISDAFVIRYKDNQRNILYRYFYIYSTINITMARVVNNAAVIFKPQLSCVDAHIMYSYAWNGLQKQISLANFVLNTQRCSDGVDRHREEGRMQNVVTMPSKRCLKRVCVTE</sequence>
<evidence type="ECO:0000256" key="3">
    <source>
        <dbReference type="ARBA" id="ARBA00022729"/>
    </source>
</evidence>
<keyword evidence="3 5" id="KW-0732">Signal</keyword>
<feature type="signal peptide" evidence="5">
    <location>
        <begin position="1"/>
        <end position="23"/>
    </location>
</feature>
<evidence type="ECO:0000313" key="7">
    <source>
        <dbReference type="Proteomes" id="UP001163046"/>
    </source>
</evidence>
<evidence type="ECO:0000256" key="1">
    <source>
        <dbReference type="ARBA" id="ARBA00004479"/>
    </source>
</evidence>
<keyword evidence="4" id="KW-1133">Transmembrane helix</keyword>
<evidence type="ECO:0000313" key="6">
    <source>
        <dbReference type="EMBL" id="KAJ7372193.1"/>
    </source>
</evidence>
<feature type="chain" id="PRO_5040875719" evidence="5">
    <location>
        <begin position="24"/>
        <end position="355"/>
    </location>
</feature>
<comment type="caution">
    <text evidence="6">The sequence shown here is derived from an EMBL/GenBank/DDBJ whole genome shotgun (WGS) entry which is preliminary data.</text>
</comment>
<dbReference type="GO" id="GO:0016020">
    <property type="term" value="C:membrane"/>
    <property type="evidence" value="ECO:0007669"/>
    <property type="project" value="UniProtKB-SubCell"/>
</dbReference>
<gene>
    <name evidence="6" type="primary">PLXDC2</name>
    <name evidence="6" type="ORF">OS493_020622</name>
</gene>
<evidence type="ECO:0000256" key="4">
    <source>
        <dbReference type="ARBA" id="ARBA00022989"/>
    </source>
</evidence>
<dbReference type="Proteomes" id="UP001163046">
    <property type="component" value="Unassembled WGS sequence"/>
</dbReference>
<evidence type="ECO:0000256" key="2">
    <source>
        <dbReference type="ARBA" id="ARBA00022692"/>
    </source>
</evidence>
<organism evidence="6 7">
    <name type="scientific">Desmophyllum pertusum</name>
    <dbReference type="NCBI Taxonomy" id="174260"/>
    <lineage>
        <taxon>Eukaryota</taxon>
        <taxon>Metazoa</taxon>
        <taxon>Cnidaria</taxon>
        <taxon>Anthozoa</taxon>
        <taxon>Hexacorallia</taxon>
        <taxon>Scleractinia</taxon>
        <taxon>Caryophylliina</taxon>
        <taxon>Caryophylliidae</taxon>
        <taxon>Desmophyllum</taxon>
    </lineage>
</organism>
<proteinExistence type="predicted"/>
<evidence type="ECO:0000256" key="5">
    <source>
        <dbReference type="SAM" id="SignalP"/>
    </source>
</evidence>
<name>A0A9X0CS50_9CNID</name>
<dbReference type="PANTHER" id="PTHR13055:SF12">
    <property type="entry name" value="LD40707P"/>
    <property type="match status" value="1"/>
</dbReference>
<reference evidence="6" key="1">
    <citation type="submission" date="2023-01" db="EMBL/GenBank/DDBJ databases">
        <title>Genome assembly of the deep-sea coral Lophelia pertusa.</title>
        <authorList>
            <person name="Herrera S."/>
            <person name="Cordes E."/>
        </authorList>
    </citation>
    <scope>NUCLEOTIDE SEQUENCE</scope>
    <source>
        <strain evidence="6">USNM1676648</strain>
        <tissue evidence="6">Polyp</tissue>
    </source>
</reference>
<dbReference type="InterPro" id="IPR031152">
    <property type="entry name" value="PLXDC"/>
</dbReference>
<dbReference type="EMBL" id="MU826838">
    <property type="protein sequence ID" value="KAJ7372193.1"/>
    <property type="molecule type" value="Genomic_DNA"/>
</dbReference>
<keyword evidence="2" id="KW-0812">Transmembrane</keyword>
<accession>A0A9X0CS50</accession>
<dbReference type="AlphaFoldDB" id="A0A9X0CS50"/>
<keyword evidence="4" id="KW-0472">Membrane</keyword>
<dbReference type="PANTHER" id="PTHR13055">
    <property type="entry name" value="TUMOR ENDOTHELIAL MARKER 7 RELATED"/>
    <property type="match status" value="1"/>
</dbReference>
<dbReference type="OrthoDB" id="5971693at2759"/>